<reference evidence="2 3" key="1">
    <citation type="submission" date="2015-04" db="EMBL/GenBank/DDBJ databases">
        <title>Complete genome sequence of Schizopora paradoxa KUC8140, a cosmopolitan wood degrader in East Asia.</title>
        <authorList>
            <consortium name="DOE Joint Genome Institute"/>
            <person name="Min B."/>
            <person name="Park H."/>
            <person name="Jang Y."/>
            <person name="Kim J.-J."/>
            <person name="Kim K.H."/>
            <person name="Pangilinan J."/>
            <person name="Lipzen A."/>
            <person name="Riley R."/>
            <person name="Grigoriev I.V."/>
            <person name="Spatafora J.W."/>
            <person name="Choi I.-G."/>
        </authorList>
    </citation>
    <scope>NUCLEOTIDE SEQUENCE [LARGE SCALE GENOMIC DNA]</scope>
    <source>
        <strain evidence="2 3">KUC8140</strain>
    </source>
</reference>
<dbReference type="Proteomes" id="UP000053477">
    <property type="component" value="Unassembled WGS sequence"/>
</dbReference>
<feature type="compositionally biased region" description="Basic and acidic residues" evidence="1">
    <location>
        <begin position="69"/>
        <end position="80"/>
    </location>
</feature>
<evidence type="ECO:0000313" key="2">
    <source>
        <dbReference type="EMBL" id="KLO13154.1"/>
    </source>
</evidence>
<accession>A0A0H2RMQ4</accession>
<organism evidence="2 3">
    <name type="scientific">Schizopora paradoxa</name>
    <dbReference type="NCBI Taxonomy" id="27342"/>
    <lineage>
        <taxon>Eukaryota</taxon>
        <taxon>Fungi</taxon>
        <taxon>Dikarya</taxon>
        <taxon>Basidiomycota</taxon>
        <taxon>Agaricomycotina</taxon>
        <taxon>Agaricomycetes</taxon>
        <taxon>Hymenochaetales</taxon>
        <taxon>Schizoporaceae</taxon>
        <taxon>Schizopora</taxon>
    </lineage>
</organism>
<evidence type="ECO:0000313" key="3">
    <source>
        <dbReference type="Proteomes" id="UP000053477"/>
    </source>
</evidence>
<evidence type="ECO:0000256" key="1">
    <source>
        <dbReference type="SAM" id="MobiDB-lite"/>
    </source>
</evidence>
<dbReference type="InParanoid" id="A0A0H2RMQ4"/>
<dbReference type="AlphaFoldDB" id="A0A0H2RMQ4"/>
<protein>
    <submittedName>
        <fullName evidence="2">Uncharacterized protein</fullName>
    </submittedName>
</protein>
<dbReference type="EMBL" id="KQ085964">
    <property type="protein sequence ID" value="KLO13154.1"/>
    <property type="molecule type" value="Genomic_DNA"/>
</dbReference>
<sequence>MAAADGPVVLVVLISRVATYRFRSFRFNELASVQDVVSRKGFRRVPRPLPKTRLAFCFRDRLACAKRARSIEEETPERTRPASSSRVYTR</sequence>
<keyword evidence="3" id="KW-1185">Reference proteome</keyword>
<feature type="compositionally biased region" description="Polar residues" evidence="1">
    <location>
        <begin position="81"/>
        <end position="90"/>
    </location>
</feature>
<proteinExistence type="predicted"/>
<feature type="region of interest" description="Disordered" evidence="1">
    <location>
        <begin position="69"/>
        <end position="90"/>
    </location>
</feature>
<gene>
    <name evidence="2" type="ORF">SCHPADRAFT_380379</name>
</gene>
<name>A0A0H2RMQ4_9AGAM</name>